<evidence type="ECO:0000256" key="2">
    <source>
        <dbReference type="SAM" id="MobiDB-lite"/>
    </source>
</evidence>
<dbReference type="Pfam" id="PF11951">
    <property type="entry name" value="Fungal_trans_2"/>
    <property type="match status" value="1"/>
</dbReference>
<feature type="compositionally biased region" description="Basic and acidic residues" evidence="2">
    <location>
        <begin position="33"/>
        <end position="44"/>
    </location>
</feature>
<dbReference type="PANTHER" id="PTHR37540">
    <property type="entry name" value="TRANSCRIPTION FACTOR (ACR-2), PUTATIVE-RELATED-RELATED"/>
    <property type="match status" value="1"/>
</dbReference>
<reference evidence="3" key="1">
    <citation type="submission" date="2022-11" db="EMBL/GenBank/DDBJ databases">
        <authorList>
            <person name="Scott C."/>
            <person name="Bruce N."/>
        </authorList>
    </citation>
    <scope>NUCLEOTIDE SEQUENCE</scope>
</reference>
<feature type="region of interest" description="Disordered" evidence="2">
    <location>
        <begin position="92"/>
        <end position="118"/>
    </location>
</feature>
<feature type="compositionally biased region" description="Polar residues" evidence="2">
    <location>
        <begin position="315"/>
        <end position="324"/>
    </location>
</feature>
<evidence type="ECO:0000313" key="3">
    <source>
        <dbReference type="EMBL" id="CAI4215701.1"/>
    </source>
</evidence>
<dbReference type="InterPro" id="IPR021858">
    <property type="entry name" value="Fun_TF"/>
</dbReference>
<gene>
    <name evidence="3" type="ORF">PPNO1_LOCUS5408</name>
</gene>
<feature type="region of interest" description="Disordered" evidence="2">
    <location>
        <begin position="16"/>
        <end position="59"/>
    </location>
</feature>
<evidence type="ECO:0000313" key="4">
    <source>
        <dbReference type="Proteomes" id="UP000838763"/>
    </source>
</evidence>
<dbReference type="AlphaFoldDB" id="A0A9P1H5L3"/>
<proteinExistence type="predicted"/>
<keyword evidence="4" id="KW-1185">Reference proteome</keyword>
<dbReference type="PANTHER" id="PTHR37540:SF9">
    <property type="entry name" value="ZN(2)-C6 FUNGAL-TYPE DOMAIN-CONTAINING PROTEIN"/>
    <property type="match status" value="1"/>
</dbReference>
<feature type="compositionally biased region" description="Basic and acidic residues" evidence="2">
    <location>
        <begin position="16"/>
        <end position="25"/>
    </location>
</feature>
<feature type="compositionally biased region" description="Basic and acidic residues" evidence="2">
    <location>
        <begin position="326"/>
        <end position="336"/>
    </location>
</feature>
<feature type="compositionally biased region" description="Polar residues" evidence="2">
    <location>
        <begin position="337"/>
        <end position="346"/>
    </location>
</feature>
<sequence length="386" mass="43011">MTTTSLCLPISADIERGLEKAEEPPASRATLPSRDKEPGTREGLLDGPEPEWLKSEESSGLGHRGEIAYWSGVNMATQYPSAMSLERLINISSGSSEPQPRPLSPNLPRDSEEQRRRSQAVHDAMRLILFRIILYTSACFLNETGHMPKTAVMAHKGKAIAMLNGQLRSHNYQTSDAVIAGVVQLIVDEWYWGDTDDLRAHMRGLREMIRIRGHDIGIALAHEIQPFLGNGMDYDYCDLTVLPFRIAHNTPLLPNIPSFATSADALGLHPTTASILDDMRFLINAVMSLPDHASPETKKRFDYVEIAFQTSLVEPQQASPTGNSFEDDRANTRSDADSSSSGNNQEPRPRPRLNPSHKRNGSIRRNLKHRYPDLLRTLRARTTCIG</sequence>
<accession>A0A9P1H5L3</accession>
<feature type="compositionally biased region" description="Basic residues" evidence="2">
    <location>
        <begin position="355"/>
        <end position="369"/>
    </location>
</feature>
<dbReference type="OrthoDB" id="415825at2759"/>
<name>A0A9P1H5L3_9PEZI</name>
<dbReference type="EMBL" id="CALLCH030000012">
    <property type="protein sequence ID" value="CAI4215701.1"/>
    <property type="molecule type" value="Genomic_DNA"/>
</dbReference>
<evidence type="ECO:0000256" key="1">
    <source>
        <dbReference type="ARBA" id="ARBA00023242"/>
    </source>
</evidence>
<keyword evidence="1" id="KW-0539">Nucleus</keyword>
<protein>
    <submittedName>
        <fullName evidence="3">Uncharacterized protein</fullName>
    </submittedName>
</protein>
<organism evidence="3 4">
    <name type="scientific">Parascedosporium putredinis</name>
    <dbReference type="NCBI Taxonomy" id="1442378"/>
    <lineage>
        <taxon>Eukaryota</taxon>
        <taxon>Fungi</taxon>
        <taxon>Dikarya</taxon>
        <taxon>Ascomycota</taxon>
        <taxon>Pezizomycotina</taxon>
        <taxon>Sordariomycetes</taxon>
        <taxon>Hypocreomycetidae</taxon>
        <taxon>Microascales</taxon>
        <taxon>Microascaceae</taxon>
        <taxon>Parascedosporium</taxon>
    </lineage>
</organism>
<feature type="region of interest" description="Disordered" evidence="2">
    <location>
        <begin position="315"/>
        <end position="370"/>
    </location>
</feature>
<comment type="caution">
    <text evidence="3">The sequence shown here is derived from an EMBL/GenBank/DDBJ whole genome shotgun (WGS) entry which is preliminary data.</text>
</comment>
<dbReference type="Proteomes" id="UP000838763">
    <property type="component" value="Unassembled WGS sequence"/>
</dbReference>